<feature type="repeat" description="RCC1" evidence="15">
    <location>
        <begin position="498"/>
        <end position="550"/>
    </location>
</feature>
<evidence type="ECO:0000256" key="15">
    <source>
        <dbReference type="PROSITE-ProRule" id="PRU00235"/>
    </source>
</evidence>
<dbReference type="InterPro" id="IPR000408">
    <property type="entry name" value="Reg_chr_condens"/>
</dbReference>
<keyword evidence="19" id="KW-1185">Reference proteome</keyword>
<dbReference type="CDD" id="cd08215">
    <property type="entry name" value="STKc_Nek"/>
    <property type="match status" value="1"/>
</dbReference>
<evidence type="ECO:0000256" key="13">
    <source>
        <dbReference type="ARBA" id="ARBA00022840"/>
    </source>
</evidence>
<proteinExistence type="inferred from homology"/>
<keyword evidence="9" id="KW-0479">Metal-binding</keyword>
<keyword evidence="6" id="KW-0723">Serine/threonine-protein kinase</keyword>
<dbReference type="Gene3D" id="2.130.10.30">
    <property type="entry name" value="Regulator of chromosome condensation 1/beta-lactamase-inhibitor protein II"/>
    <property type="match status" value="1"/>
</dbReference>
<dbReference type="InterPro" id="IPR051997">
    <property type="entry name" value="STK_NEK"/>
</dbReference>
<evidence type="ECO:0000256" key="4">
    <source>
        <dbReference type="ARBA" id="ARBA00012513"/>
    </source>
</evidence>
<evidence type="ECO:0000256" key="2">
    <source>
        <dbReference type="ARBA" id="ARBA00004496"/>
    </source>
</evidence>
<evidence type="ECO:0000256" key="11">
    <source>
        <dbReference type="ARBA" id="ARBA00022741"/>
    </source>
</evidence>
<feature type="repeat" description="RCC1" evidence="15">
    <location>
        <begin position="393"/>
        <end position="445"/>
    </location>
</feature>
<dbReference type="SMART" id="SM00220">
    <property type="entry name" value="S_TKc"/>
    <property type="match status" value="1"/>
</dbReference>
<dbReference type="Gene3D" id="3.30.200.20">
    <property type="entry name" value="Phosphorylase Kinase, domain 1"/>
    <property type="match status" value="1"/>
</dbReference>
<keyword evidence="10" id="KW-0677">Repeat</keyword>
<evidence type="ECO:0000256" key="8">
    <source>
        <dbReference type="ARBA" id="ARBA00022679"/>
    </source>
</evidence>
<dbReference type="PROSITE" id="PS00107">
    <property type="entry name" value="PROTEIN_KINASE_ATP"/>
    <property type="match status" value="1"/>
</dbReference>
<dbReference type="Gene3D" id="1.10.510.10">
    <property type="entry name" value="Transferase(Phosphotransferase) domain 1"/>
    <property type="match status" value="1"/>
</dbReference>
<keyword evidence="13 16" id="KW-0067">ATP-binding</keyword>
<dbReference type="GO" id="GO:0005524">
    <property type="term" value="F:ATP binding"/>
    <property type="evidence" value="ECO:0007669"/>
    <property type="project" value="UniProtKB-UniRule"/>
</dbReference>
<keyword evidence="5" id="KW-0963">Cytoplasm</keyword>
<comment type="subcellular location">
    <subcellularLocation>
        <location evidence="2">Cytoplasm</location>
    </subcellularLocation>
</comment>
<protein>
    <recommendedName>
        <fullName evidence="4">non-specific serine/threonine protein kinase</fullName>
        <ecNumber evidence="4">2.7.11.1</ecNumber>
    </recommendedName>
</protein>
<evidence type="ECO:0000256" key="7">
    <source>
        <dbReference type="ARBA" id="ARBA00022553"/>
    </source>
</evidence>
<dbReference type="GO" id="GO:0046872">
    <property type="term" value="F:metal ion binding"/>
    <property type="evidence" value="ECO:0007669"/>
    <property type="project" value="UniProtKB-KW"/>
</dbReference>
<evidence type="ECO:0000256" key="14">
    <source>
        <dbReference type="ARBA" id="ARBA00022842"/>
    </source>
</evidence>
<comment type="cofactor">
    <cofactor evidence="1">
        <name>Mg(2+)</name>
        <dbReference type="ChEBI" id="CHEBI:18420"/>
    </cofactor>
</comment>
<evidence type="ECO:0000256" key="16">
    <source>
        <dbReference type="PROSITE-ProRule" id="PRU10141"/>
    </source>
</evidence>
<evidence type="ECO:0000259" key="17">
    <source>
        <dbReference type="PROSITE" id="PS50011"/>
    </source>
</evidence>
<evidence type="ECO:0000256" key="12">
    <source>
        <dbReference type="ARBA" id="ARBA00022777"/>
    </source>
</evidence>
<evidence type="ECO:0000256" key="1">
    <source>
        <dbReference type="ARBA" id="ARBA00001946"/>
    </source>
</evidence>
<dbReference type="PROSITE" id="PS50011">
    <property type="entry name" value="PROTEIN_KINASE_DOM"/>
    <property type="match status" value="1"/>
</dbReference>
<organism evidence="18 19">
    <name type="scientific">Chironomus riparius</name>
    <dbReference type="NCBI Taxonomy" id="315576"/>
    <lineage>
        <taxon>Eukaryota</taxon>
        <taxon>Metazoa</taxon>
        <taxon>Ecdysozoa</taxon>
        <taxon>Arthropoda</taxon>
        <taxon>Hexapoda</taxon>
        <taxon>Insecta</taxon>
        <taxon>Pterygota</taxon>
        <taxon>Neoptera</taxon>
        <taxon>Endopterygota</taxon>
        <taxon>Diptera</taxon>
        <taxon>Nematocera</taxon>
        <taxon>Chironomoidea</taxon>
        <taxon>Chironomidae</taxon>
        <taxon>Chironominae</taxon>
        <taxon>Chironomus</taxon>
    </lineage>
</organism>
<dbReference type="InterPro" id="IPR017441">
    <property type="entry name" value="Protein_kinase_ATP_BS"/>
</dbReference>
<dbReference type="Pfam" id="PF25390">
    <property type="entry name" value="WD40_RLD"/>
    <property type="match status" value="1"/>
</dbReference>
<dbReference type="InterPro" id="IPR011009">
    <property type="entry name" value="Kinase-like_dom_sf"/>
</dbReference>
<evidence type="ECO:0000313" key="18">
    <source>
        <dbReference type="EMBL" id="CAG9804191.1"/>
    </source>
</evidence>
<evidence type="ECO:0000313" key="19">
    <source>
        <dbReference type="Proteomes" id="UP001153620"/>
    </source>
</evidence>
<dbReference type="EC" id="2.7.11.1" evidence="4"/>
<evidence type="ECO:0000256" key="6">
    <source>
        <dbReference type="ARBA" id="ARBA00022527"/>
    </source>
</evidence>
<dbReference type="Pfam" id="PF00069">
    <property type="entry name" value="Pkinase"/>
    <property type="match status" value="1"/>
</dbReference>
<name>A0A9N9WSB8_9DIPT</name>
<dbReference type="GO" id="GO:0004674">
    <property type="term" value="F:protein serine/threonine kinase activity"/>
    <property type="evidence" value="ECO:0007669"/>
    <property type="project" value="UniProtKB-KW"/>
</dbReference>
<evidence type="ECO:0000256" key="5">
    <source>
        <dbReference type="ARBA" id="ARBA00022490"/>
    </source>
</evidence>
<dbReference type="InterPro" id="IPR058923">
    <property type="entry name" value="RCC1-like_dom"/>
</dbReference>
<accession>A0A9N9WSB8</accession>
<reference evidence="18" key="2">
    <citation type="submission" date="2022-10" db="EMBL/GenBank/DDBJ databases">
        <authorList>
            <consortium name="ENA_rothamsted_submissions"/>
            <consortium name="culmorum"/>
            <person name="King R."/>
        </authorList>
    </citation>
    <scope>NUCLEOTIDE SEQUENCE</scope>
</reference>
<keyword evidence="7" id="KW-0597">Phosphoprotein</keyword>
<evidence type="ECO:0000256" key="9">
    <source>
        <dbReference type="ARBA" id="ARBA00022723"/>
    </source>
</evidence>
<keyword evidence="12" id="KW-0418">Kinase</keyword>
<dbReference type="SUPFAM" id="SSF56112">
    <property type="entry name" value="Protein kinase-like (PK-like)"/>
    <property type="match status" value="1"/>
</dbReference>
<dbReference type="EMBL" id="OU895878">
    <property type="protein sequence ID" value="CAG9804191.1"/>
    <property type="molecule type" value="Genomic_DNA"/>
</dbReference>
<keyword evidence="14" id="KW-0460">Magnesium</keyword>
<dbReference type="PROSITE" id="PS50012">
    <property type="entry name" value="RCC1_3"/>
    <property type="match status" value="3"/>
</dbReference>
<evidence type="ECO:0000256" key="10">
    <source>
        <dbReference type="ARBA" id="ARBA00022737"/>
    </source>
</evidence>
<feature type="repeat" description="RCC1" evidence="15">
    <location>
        <begin position="446"/>
        <end position="497"/>
    </location>
</feature>
<dbReference type="OrthoDB" id="248923at2759"/>
<dbReference type="GO" id="GO:0005737">
    <property type="term" value="C:cytoplasm"/>
    <property type="evidence" value="ECO:0007669"/>
    <property type="project" value="UniProtKB-SubCell"/>
</dbReference>
<dbReference type="PANTHER" id="PTHR44535:SF5">
    <property type="entry name" value="PROTEIN KINASE DOMAIN-CONTAINING PROTEIN"/>
    <property type="match status" value="1"/>
</dbReference>
<keyword evidence="11 16" id="KW-0547">Nucleotide-binding</keyword>
<dbReference type="PROSITE" id="PS00108">
    <property type="entry name" value="PROTEIN_KINASE_ST"/>
    <property type="match status" value="1"/>
</dbReference>
<dbReference type="AlphaFoldDB" id="A0A9N9WSB8"/>
<dbReference type="InterPro" id="IPR008271">
    <property type="entry name" value="Ser/Thr_kinase_AS"/>
</dbReference>
<comment type="similarity">
    <text evidence="3">Belongs to the protein kinase superfamily. NEK Ser/Thr protein kinase family. NIMA subfamily.</text>
</comment>
<keyword evidence="8" id="KW-0808">Transferase</keyword>
<dbReference type="PANTHER" id="PTHR44535">
    <property type="entry name" value="PROTEIN CBG16200"/>
    <property type="match status" value="1"/>
</dbReference>
<feature type="domain" description="Protein kinase" evidence="17">
    <location>
        <begin position="42"/>
        <end position="291"/>
    </location>
</feature>
<sequence>MTRFKDYISNNSSSINSRQSRKISEIEMDMVNVDMPDIKKTFQFVKTVGRGSFGVASLYKRLNDDVSVVLKQINLAELSTAEKEMAMNEVEVFSRLKHPNVISYYSSFIRGEILCIEMEYADEGNLAQVINESTNYLPERYVLNVFEQMTNAIAYMHSENILHRDLKTANVFLKRGVVKIGDFGISKIMSTKVHAQTILGTPYYFSPEMCEGKEYDDKSDIWALGCVLGEMCCRLKTFTATNLSELVKKIMAADFMPLPEGYSPQLKHLLKTLLQINPVDRPSAKDIQIFYIPLVYRNLGKYEGYSYTKHNDETDETISVKSSMIFGPSAAKEYMEASTATMNELVLNERSILYLMKSFGGNFSLDPIQLPSNCKIRDVAFGDSHFLVVTEEGSIYAWGDGQRGQLGQTVDSTWKHFPTKIETIRRYNIVNAGAGDGFSIFLTNYGVILSCGTSNEGCLGFENVTNLMIPRVIESFADIKIIQIACDKSHVLALDINGNVYSFGSNEFGALGLGKQKVAMTPLKVSLPQSVQDVQKIYCGPDCSLILLHDGSVYACGKNNCNRLGFGSNIECFTEFRKIHSIKKKVMDLSVSTKHSAFVISGGYILSFGDNSDAQLCVGHKKDITSQPVVAKKISERFIHKVKCNPTYTLACNDTNVIMAFGTRQGIPEFQVDSEVPKTPSTFSQIGNNTAAFTNFLTSVYKSETLLEPVELLGVYSSTEMLEKGIFMKLVDIYPLHYGVLVWVDTTTPLRTSN</sequence>
<feature type="binding site" evidence="16">
    <location>
        <position position="71"/>
    </location>
    <ligand>
        <name>ATP</name>
        <dbReference type="ChEBI" id="CHEBI:30616"/>
    </ligand>
</feature>
<dbReference type="InterPro" id="IPR009091">
    <property type="entry name" value="RCC1/BLIP-II"/>
</dbReference>
<dbReference type="SUPFAM" id="SSF50985">
    <property type="entry name" value="RCC1/BLIP-II"/>
    <property type="match status" value="1"/>
</dbReference>
<dbReference type="FunFam" id="3.30.200.20:FF:000097">
    <property type="entry name" value="Probable serine/threonine-protein kinase nek1"/>
    <property type="match status" value="1"/>
</dbReference>
<dbReference type="InterPro" id="IPR000719">
    <property type="entry name" value="Prot_kinase_dom"/>
</dbReference>
<evidence type="ECO:0000256" key="3">
    <source>
        <dbReference type="ARBA" id="ARBA00010886"/>
    </source>
</evidence>
<gene>
    <name evidence="18" type="ORF">CHIRRI_LOCUS7084</name>
</gene>
<reference evidence="18" key="1">
    <citation type="submission" date="2022-01" db="EMBL/GenBank/DDBJ databases">
        <authorList>
            <person name="King R."/>
        </authorList>
    </citation>
    <scope>NUCLEOTIDE SEQUENCE</scope>
</reference>
<dbReference type="Proteomes" id="UP001153620">
    <property type="component" value="Chromosome 2"/>
</dbReference>